<sequence>MRNFPIHHNIFNHALLAQCLKNHNGKFLLSYNDCEFVREAYKDYRILEPKWQYTMGQGEIRVGKNRLDRGDTNNIKQSHELLIIKE</sequence>
<dbReference type="Gene3D" id="3.40.50.150">
    <property type="entry name" value="Vaccinia Virus protein VP39"/>
    <property type="match status" value="1"/>
</dbReference>
<dbReference type="EMBL" id="UGJE01000002">
    <property type="protein sequence ID" value="STQ86352.1"/>
    <property type="molecule type" value="Genomic_DNA"/>
</dbReference>
<organism evidence="4 5">
    <name type="scientific">Helicobacter muridarum</name>
    <dbReference type="NCBI Taxonomy" id="216"/>
    <lineage>
        <taxon>Bacteria</taxon>
        <taxon>Pseudomonadati</taxon>
        <taxon>Campylobacterota</taxon>
        <taxon>Epsilonproteobacteria</taxon>
        <taxon>Campylobacterales</taxon>
        <taxon>Helicobacteraceae</taxon>
        <taxon>Helicobacter</taxon>
    </lineage>
</organism>
<dbReference type="Proteomes" id="UP000255139">
    <property type="component" value="Unassembled WGS sequence"/>
</dbReference>
<evidence type="ECO:0000313" key="5">
    <source>
        <dbReference type="Proteomes" id="UP000255139"/>
    </source>
</evidence>
<dbReference type="GO" id="GO:0009307">
    <property type="term" value="P:DNA restriction-modification system"/>
    <property type="evidence" value="ECO:0007669"/>
    <property type="project" value="InterPro"/>
</dbReference>
<accession>A0A377PVA7</accession>
<evidence type="ECO:0000256" key="1">
    <source>
        <dbReference type="ARBA" id="ARBA00022603"/>
    </source>
</evidence>
<keyword evidence="1 4" id="KW-0489">Methyltransferase</keyword>
<proteinExistence type="predicted"/>
<keyword evidence="3" id="KW-0949">S-adenosyl-L-methionine</keyword>
<keyword evidence="2 4" id="KW-0808">Transferase</keyword>
<keyword evidence="5" id="KW-1185">Reference proteome</keyword>
<dbReference type="SUPFAM" id="SSF53335">
    <property type="entry name" value="S-adenosyl-L-methionine-dependent methyltransferases"/>
    <property type="match status" value="1"/>
</dbReference>
<name>A0A377PVA7_9HELI</name>
<dbReference type="REBASE" id="432011">
    <property type="entry name" value="M.Hmu12714ORF1158P"/>
</dbReference>
<evidence type="ECO:0000256" key="3">
    <source>
        <dbReference type="ARBA" id="ARBA00022691"/>
    </source>
</evidence>
<dbReference type="InterPro" id="IPR012327">
    <property type="entry name" value="MeTrfase_D12"/>
</dbReference>
<dbReference type="Pfam" id="PF02086">
    <property type="entry name" value="MethyltransfD12"/>
    <property type="match status" value="1"/>
</dbReference>
<protein>
    <submittedName>
        <fullName evidence="4">Type II adenine specific DNA methyltransferase</fullName>
    </submittedName>
</protein>
<evidence type="ECO:0000313" key="4">
    <source>
        <dbReference type="EMBL" id="STQ86352.1"/>
    </source>
</evidence>
<dbReference type="GO" id="GO:0032259">
    <property type="term" value="P:methylation"/>
    <property type="evidence" value="ECO:0007669"/>
    <property type="project" value="UniProtKB-KW"/>
</dbReference>
<dbReference type="GO" id="GO:0009007">
    <property type="term" value="F:site-specific DNA-methyltransferase (adenine-specific) activity"/>
    <property type="evidence" value="ECO:0007669"/>
    <property type="project" value="UniProtKB-EC"/>
</dbReference>
<gene>
    <name evidence="4" type="ORF">NCTC12714_01159</name>
</gene>
<dbReference type="InterPro" id="IPR029063">
    <property type="entry name" value="SAM-dependent_MTases_sf"/>
</dbReference>
<dbReference type="AlphaFoldDB" id="A0A377PVA7"/>
<reference evidence="4 5" key="1">
    <citation type="submission" date="2018-06" db="EMBL/GenBank/DDBJ databases">
        <authorList>
            <consortium name="Pathogen Informatics"/>
            <person name="Doyle S."/>
        </authorList>
    </citation>
    <scope>NUCLEOTIDE SEQUENCE [LARGE SCALE GENOMIC DNA]</scope>
    <source>
        <strain evidence="4 5">NCTC12714</strain>
    </source>
</reference>
<evidence type="ECO:0000256" key="2">
    <source>
        <dbReference type="ARBA" id="ARBA00022679"/>
    </source>
</evidence>